<dbReference type="AlphaFoldDB" id="A0A7J8BJP5"/>
<dbReference type="Gene3D" id="1.10.150.180">
    <property type="entry name" value="Gamma-retroviral matrix domain"/>
    <property type="match status" value="1"/>
</dbReference>
<comment type="caution">
    <text evidence="1">The sequence shown here is derived from an EMBL/GenBank/DDBJ whole genome shotgun (WGS) entry which is preliminary data.</text>
</comment>
<organism evidence="1 2">
    <name type="scientific">Molossus molossus</name>
    <name type="common">Pallas' mastiff bat</name>
    <name type="synonym">Vespertilio molossus</name>
    <dbReference type="NCBI Taxonomy" id="27622"/>
    <lineage>
        <taxon>Eukaryota</taxon>
        <taxon>Metazoa</taxon>
        <taxon>Chordata</taxon>
        <taxon>Craniata</taxon>
        <taxon>Vertebrata</taxon>
        <taxon>Euteleostomi</taxon>
        <taxon>Mammalia</taxon>
        <taxon>Eutheria</taxon>
        <taxon>Laurasiatheria</taxon>
        <taxon>Chiroptera</taxon>
        <taxon>Yangochiroptera</taxon>
        <taxon>Molossidae</taxon>
        <taxon>Molossus</taxon>
    </lineage>
</organism>
<keyword evidence="2" id="KW-1185">Reference proteome</keyword>
<dbReference type="InterPro" id="IPR010999">
    <property type="entry name" value="Retrovr_matrix"/>
</dbReference>
<dbReference type="InterPro" id="IPR050462">
    <property type="entry name" value="Retroviral_Gag-Pol_poly"/>
</dbReference>
<dbReference type="InterPro" id="IPR036946">
    <property type="entry name" value="G_retro_matrix_sf"/>
</dbReference>
<name>A0A7J8BJP5_MOLMO</name>
<dbReference type="InParanoid" id="A0A7J8BJP5"/>
<dbReference type="EMBL" id="JACASF010000028">
    <property type="protein sequence ID" value="KAF6398701.1"/>
    <property type="molecule type" value="Genomic_DNA"/>
</dbReference>
<reference evidence="1 2" key="1">
    <citation type="journal article" date="2020" name="Nature">
        <title>Six reference-quality genomes reveal evolution of bat adaptations.</title>
        <authorList>
            <person name="Jebb D."/>
            <person name="Huang Z."/>
            <person name="Pippel M."/>
            <person name="Hughes G.M."/>
            <person name="Lavrichenko K."/>
            <person name="Devanna P."/>
            <person name="Winkler S."/>
            <person name="Jermiin L.S."/>
            <person name="Skirmuntt E.C."/>
            <person name="Katzourakis A."/>
            <person name="Burkitt-Gray L."/>
            <person name="Ray D.A."/>
            <person name="Sullivan K.A.M."/>
            <person name="Roscito J.G."/>
            <person name="Kirilenko B.M."/>
            <person name="Davalos L.M."/>
            <person name="Corthals A.P."/>
            <person name="Power M.L."/>
            <person name="Jones G."/>
            <person name="Ransome R.D."/>
            <person name="Dechmann D.K.N."/>
            <person name="Locatelli A.G."/>
            <person name="Puechmaille S.J."/>
            <person name="Fedrigo O."/>
            <person name="Jarvis E.D."/>
            <person name="Hiller M."/>
            <person name="Vernes S.C."/>
            <person name="Myers E.W."/>
            <person name="Teeling E.C."/>
        </authorList>
    </citation>
    <scope>NUCLEOTIDE SEQUENCE [LARGE SCALE GENOMIC DNA]</scope>
    <source>
        <strain evidence="1">MMolMol1</strain>
        <tissue evidence="1">Muscle</tissue>
    </source>
</reference>
<evidence type="ECO:0000313" key="2">
    <source>
        <dbReference type="Proteomes" id="UP000550707"/>
    </source>
</evidence>
<accession>A0A7J8BJP5</accession>
<gene>
    <name evidence="1" type="ORF">HJG59_010228</name>
</gene>
<sequence>MGQGPSGSGTPLQCLLNNFSDFSKRLRLQHLSRPWILAHFVRIAVAHFLDQLALPIDLSSLFAVRGVIYGTPGHPDRTPYTDVWIDIATDKPNYIKKCSCPNREKIVMAQPPRKPQKPSAPAPSQRLYPVLPGPLEDPLTDPVGHPLIGLRHLLLPFSRSVLPIDVAAPLLTPPQAPDSSAALLPLRQVAPPPGGDQTPWALHGLCPLLN</sequence>
<dbReference type="SUPFAM" id="SSF47836">
    <property type="entry name" value="Retroviral matrix proteins"/>
    <property type="match status" value="1"/>
</dbReference>
<proteinExistence type="predicted"/>
<evidence type="ECO:0000313" key="1">
    <source>
        <dbReference type="EMBL" id="KAF6398701.1"/>
    </source>
</evidence>
<dbReference type="PANTHER" id="PTHR33166">
    <property type="entry name" value="GAG_P30 DOMAIN-CONTAINING PROTEIN"/>
    <property type="match status" value="1"/>
</dbReference>
<protein>
    <submittedName>
        <fullName evidence="1">Uncharacterized protein</fullName>
    </submittedName>
</protein>
<dbReference type="Proteomes" id="UP000550707">
    <property type="component" value="Unassembled WGS sequence"/>
</dbReference>